<evidence type="ECO:0000259" key="8">
    <source>
        <dbReference type="PROSITE" id="PS50016"/>
    </source>
</evidence>
<evidence type="ECO:0000256" key="1">
    <source>
        <dbReference type="ARBA" id="ARBA00022723"/>
    </source>
</evidence>
<feature type="region of interest" description="Disordered" evidence="7">
    <location>
        <begin position="251"/>
        <end position="284"/>
    </location>
</feature>
<feature type="compositionally biased region" description="Basic and acidic residues" evidence="7">
    <location>
        <begin position="670"/>
        <end position="686"/>
    </location>
</feature>
<dbReference type="InterPro" id="IPR056280">
    <property type="entry name" value="AIPP2-like_SPOC"/>
</dbReference>
<evidence type="ECO:0000256" key="6">
    <source>
        <dbReference type="PROSITE-ProRule" id="PRU00146"/>
    </source>
</evidence>
<dbReference type="InterPro" id="IPR019787">
    <property type="entry name" value="Znf_PHD-finger"/>
</dbReference>
<accession>A0AAD7VNI5</accession>
<feature type="compositionally biased region" description="Polar residues" evidence="7">
    <location>
        <begin position="597"/>
        <end position="609"/>
    </location>
</feature>
<feature type="compositionally biased region" description="Polar residues" evidence="7">
    <location>
        <begin position="654"/>
        <end position="669"/>
    </location>
</feature>
<dbReference type="PANTHER" id="PTHR33304:SF9">
    <property type="entry name" value="RING_FYVE_PHD ZINC FINGER SUPERFAMILY PROTEIN"/>
    <property type="match status" value="1"/>
</dbReference>
<dbReference type="Gene3D" id="3.30.40.10">
    <property type="entry name" value="Zinc/RING finger domain, C3HC4 (zinc finger)"/>
    <property type="match status" value="1"/>
</dbReference>
<feature type="compositionally biased region" description="Basic and acidic residues" evidence="7">
    <location>
        <begin position="251"/>
        <end position="260"/>
    </location>
</feature>
<gene>
    <name evidence="9" type="ORF">O6P43_001728</name>
</gene>
<dbReference type="InterPro" id="IPR001965">
    <property type="entry name" value="Znf_PHD"/>
</dbReference>
<reference evidence="9 10" key="1">
    <citation type="journal article" date="2023" name="Science">
        <title>Elucidation of the pathway for biosynthesis of saponin adjuvants from the soapbark tree.</title>
        <authorList>
            <person name="Reed J."/>
            <person name="Orme A."/>
            <person name="El-Demerdash A."/>
            <person name="Owen C."/>
            <person name="Martin L.B.B."/>
            <person name="Misra R.C."/>
            <person name="Kikuchi S."/>
            <person name="Rejzek M."/>
            <person name="Martin A.C."/>
            <person name="Harkess A."/>
            <person name="Leebens-Mack J."/>
            <person name="Louveau T."/>
            <person name="Stephenson M.J."/>
            <person name="Osbourn A."/>
        </authorList>
    </citation>
    <scope>NUCLEOTIDE SEQUENCE [LARGE SCALE GENOMIC DNA]</scope>
    <source>
        <strain evidence="9">S10</strain>
    </source>
</reference>
<protein>
    <submittedName>
        <fullName evidence="9">RING/FYVE/PHD zinc finger protein</fullName>
    </submittedName>
</protein>
<dbReference type="KEGG" id="qsa:O6P43_001728"/>
<dbReference type="InterPro" id="IPR013083">
    <property type="entry name" value="Znf_RING/FYVE/PHD"/>
</dbReference>
<keyword evidence="1" id="KW-0479">Metal-binding</keyword>
<feature type="region of interest" description="Disordered" evidence="7">
    <location>
        <begin position="473"/>
        <end position="510"/>
    </location>
</feature>
<evidence type="ECO:0000313" key="10">
    <source>
        <dbReference type="Proteomes" id="UP001163823"/>
    </source>
</evidence>
<feature type="compositionally biased region" description="Polar residues" evidence="7">
    <location>
        <begin position="620"/>
        <end position="630"/>
    </location>
</feature>
<dbReference type="InterPro" id="IPR011011">
    <property type="entry name" value="Znf_FYVE_PHD"/>
</dbReference>
<evidence type="ECO:0000256" key="4">
    <source>
        <dbReference type="ARBA" id="ARBA00023015"/>
    </source>
</evidence>
<feature type="compositionally biased region" description="Polar residues" evidence="7">
    <location>
        <begin position="554"/>
        <end position="564"/>
    </location>
</feature>
<dbReference type="Pfam" id="PF23121">
    <property type="entry name" value="SPOC_AIPP2"/>
    <property type="match status" value="1"/>
</dbReference>
<evidence type="ECO:0000256" key="5">
    <source>
        <dbReference type="ARBA" id="ARBA00023163"/>
    </source>
</evidence>
<evidence type="ECO:0000256" key="7">
    <source>
        <dbReference type="SAM" id="MobiDB-lite"/>
    </source>
</evidence>
<keyword evidence="10" id="KW-1185">Reference proteome</keyword>
<feature type="compositionally biased region" description="Basic and acidic residues" evidence="7">
    <location>
        <begin position="407"/>
        <end position="416"/>
    </location>
</feature>
<dbReference type="SUPFAM" id="SSF57903">
    <property type="entry name" value="FYVE/PHD zinc finger"/>
    <property type="match status" value="1"/>
</dbReference>
<keyword evidence="4" id="KW-0805">Transcription regulation</keyword>
<dbReference type="SMART" id="SM00249">
    <property type="entry name" value="PHD"/>
    <property type="match status" value="1"/>
</dbReference>
<feature type="domain" description="PHD-type" evidence="8">
    <location>
        <begin position="290"/>
        <end position="341"/>
    </location>
</feature>
<evidence type="ECO:0000313" key="9">
    <source>
        <dbReference type="EMBL" id="KAJ7982626.1"/>
    </source>
</evidence>
<dbReference type="PANTHER" id="PTHR33304">
    <property type="match status" value="1"/>
</dbReference>
<dbReference type="EMBL" id="JARAOO010000001">
    <property type="protein sequence ID" value="KAJ7982626.1"/>
    <property type="molecule type" value="Genomic_DNA"/>
</dbReference>
<dbReference type="GO" id="GO:0140566">
    <property type="term" value="F:histone reader activity"/>
    <property type="evidence" value="ECO:0007669"/>
    <property type="project" value="InterPro"/>
</dbReference>
<feature type="compositionally biased region" description="Polar residues" evidence="7">
    <location>
        <begin position="434"/>
        <end position="445"/>
    </location>
</feature>
<feature type="region of interest" description="Disordered" evidence="7">
    <location>
        <begin position="549"/>
        <end position="630"/>
    </location>
</feature>
<keyword evidence="5" id="KW-0804">Transcription</keyword>
<feature type="compositionally biased region" description="Basic and acidic residues" evidence="7">
    <location>
        <begin position="476"/>
        <end position="488"/>
    </location>
</feature>
<feature type="region of interest" description="Disordered" evidence="7">
    <location>
        <begin position="386"/>
        <end position="445"/>
    </location>
</feature>
<keyword evidence="3" id="KW-0862">Zinc</keyword>
<comment type="caution">
    <text evidence="9">The sequence shown here is derived from an EMBL/GenBank/DDBJ whole genome shotgun (WGS) entry which is preliminary data.</text>
</comment>
<name>A0AAD7VNI5_QUISA</name>
<sequence length="1389" mass="152491">MSQDTDMRHESGACNMCSAPCSSCMHRNRALMGSKIHEFSDENCRLGECSQYSMDKGDVSSVRSRACESMQCTISETSNILSINSSHDSFSENADSKGTLSNKYEESKCADALDENSSCISRANDANVVNGSHNKNADRIGISCSSASASHLRPGGSLCAPHFEKSILAELPSSKDADADSSSPKVQSPHAQSLSYKAESIVVSDEKSAANKGCINDGTYQVSLRMHLKSEADNEKDVLDPMDEAFKCSVKDERDEKSEELVQLPDMQEPPLQSLSGDETDESDTVEHDVKVCDICGDAGREDLLAICTKCSDGAEHTYCMREMLQKVPEGDWLCEDCKSAEESKNRRQDVEGKRICEVSSTTQVSGKRCAENLEIALAMKRRAVEYGTSSPKESSPKRIAALSRESSSRSFDKGKVKPGHLMSFRDNDELETPRSTTTGKRGQLTKSALMKSNSFNIFNSKPKVKLVDEVVPQKQKRDREHSFKDVKAGPGRIMGKSMSFKSAKSGSSNGTELKFNMASSKATNVQELKGFKVGKEWSASDRKNLPKVDRHVVSSTMASSIVSTPKGDQKLISRGETSMPSSVSNNRELRIAQDGKPSNFSKPSSSVARRSVDPPITSVGASSTSGYASNADQKLSHIISGEDTLPNYSLNTSDRTCNNVDGTLQDGLTRSRELPNLNEKTRDSPGFRSQPTIITAPKILHCQKCKETGHSTELCTTRGPQEFGTDVSAARSSREEMHKSSGFKAAVNRALLRRPEAYKKKGEHNVLSAEITNEGKEILDNSASGTYKSTTINDVNQCTVSPTDSHSSKLRNADSFNPSAGKAIVKDLPNEASALVPVPLKMSTIPEYEYIWQGVFDVHRGGKPAELCGGIQAHLSSCASPKVLEVANKLPQRVSLDEVSRLSTWPSQFHQNGAKEDNIALYFFAKDVESYERNYKSLLDRMIKNDLALKGCFNGIELLIFPSNQLPEEAQCWNMLFFLWGVFKGRRLNHSYSSKKFCSPILDVMTLEKDVPTAVMTLSETRCSQKRIDEGSFACDRTCNTVLVSNASAPILVMKESNLELGLDTEVKLPPEAIGSRIERTIMDSDISVKKENCVSPKILSHGNEEIGALGSVSKEKLSDRINRNRDILRLKRELQEDGELIDTDVASWQPDNKKRLLIDLSETFREEASPTCQRMFWNEVHDSLSDGESASKKLKAGFSGMSGCGSSKGIDSFNNSFKSLGNDVGSCSSVVDDKRCDEACDEKIIREDLGTTEKYFFPVDSLNLNDSQLGQNNMPSEKISSEYEDQVHDGFPNLELALGAETKPLNKGMLPFFVGVVNKKIEQDKPPDRITNEREDDDIAASLSLSLSFPSSDKGQPVKPVSKLERLLPKRNHANTSLLLFGGLSDK</sequence>
<dbReference type="Proteomes" id="UP001163823">
    <property type="component" value="Chromosome 1"/>
</dbReference>
<feature type="region of interest" description="Disordered" evidence="7">
    <location>
        <begin position="174"/>
        <end position="197"/>
    </location>
</feature>
<feature type="region of interest" description="Disordered" evidence="7">
    <location>
        <begin position="654"/>
        <end position="691"/>
    </location>
</feature>
<evidence type="ECO:0000256" key="3">
    <source>
        <dbReference type="ARBA" id="ARBA00022833"/>
    </source>
</evidence>
<feature type="compositionally biased region" description="Polar residues" evidence="7">
    <location>
        <begin position="576"/>
        <end position="587"/>
    </location>
</feature>
<organism evidence="9 10">
    <name type="scientific">Quillaja saponaria</name>
    <name type="common">Soap bark tree</name>
    <dbReference type="NCBI Taxonomy" id="32244"/>
    <lineage>
        <taxon>Eukaryota</taxon>
        <taxon>Viridiplantae</taxon>
        <taxon>Streptophyta</taxon>
        <taxon>Embryophyta</taxon>
        <taxon>Tracheophyta</taxon>
        <taxon>Spermatophyta</taxon>
        <taxon>Magnoliopsida</taxon>
        <taxon>eudicotyledons</taxon>
        <taxon>Gunneridae</taxon>
        <taxon>Pentapetalae</taxon>
        <taxon>rosids</taxon>
        <taxon>fabids</taxon>
        <taxon>Fabales</taxon>
        <taxon>Quillajaceae</taxon>
        <taxon>Quillaja</taxon>
    </lineage>
</organism>
<evidence type="ECO:0000256" key="2">
    <source>
        <dbReference type="ARBA" id="ARBA00022771"/>
    </source>
</evidence>
<keyword evidence="2 6" id="KW-0863">Zinc-finger</keyword>
<feature type="compositionally biased region" description="Low complexity" evidence="7">
    <location>
        <begin position="496"/>
        <end position="510"/>
    </location>
</feature>
<dbReference type="InterPro" id="IPR049914">
    <property type="entry name" value="PHD1-3/5-6"/>
</dbReference>
<dbReference type="PROSITE" id="PS50016">
    <property type="entry name" value="ZF_PHD_2"/>
    <property type="match status" value="1"/>
</dbReference>
<proteinExistence type="predicted"/>
<dbReference type="GO" id="GO:0008270">
    <property type="term" value="F:zinc ion binding"/>
    <property type="evidence" value="ECO:0007669"/>
    <property type="project" value="UniProtKB-KW"/>
</dbReference>
<dbReference type="GO" id="GO:0034244">
    <property type="term" value="P:negative regulation of transcription elongation by RNA polymerase II"/>
    <property type="evidence" value="ECO:0007669"/>
    <property type="project" value="InterPro"/>
</dbReference>